<proteinExistence type="predicted"/>
<dbReference type="EMBL" id="CP144695">
    <property type="protein sequence ID" value="WVZ08706.1"/>
    <property type="molecule type" value="Genomic_DNA"/>
</dbReference>
<dbReference type="Proteomes" id="UP001374535">
    <property type="component" value="Chromosome 6"/>
</dbReference>
<reference evidence="2" key="2">
    <citation type="submission" date="2024-01" db="EMBL/GenBank/DDBJ databases">
        <authorList>
            <person name="Junaid A."/>
            <person name="Bhatia S."/>
        </authorList>
    </citation>
    <scope>NUCLEOTIDE SEQUENCE</scope>
    <source>
        <strain evidence="2">Urdbean</strain>
        <tissue evidence="2">Leaf</tissue>
    </source>
</reference>
<evidence type="ECO:0000313" key="2">
    <source>
        <dbReference type="EMBL" id="WVZ08706.1"/>
    </source>
</evidence>
<reference evidence="2 4" key="1">
    <citation type="journal article" date="2023" name="Life. Sci Alliance">
        <title>Evolutionary insights into 3D genome organization and epigenetic landscape of Vigna mungo.</title>
        <authorList>
            <person name="Junaid A."/>
            <person name="Singh B."/>
            <person name="Bhatia S."/>
        </authorList>
    </citation>
    <scope>NUCLEOTIDE SEQUENCE [LARGE SCALE GENOMIC DNA]</scope>
    <source>
        <strain evidence="2">Urdbean</strain>
    </source>
</reference>
<sequence length="124" mass="13908">MLASRLVATTRLSTSYGTSLPDSSSYRRLLRRLIFLTTTRPNISYAVHHLSQFMSAPTSAHSQTVFHILRYLKQALDFGLFFAAKSSLQLKTFSDSDWAGCLDTRCSITGFSMYLGDSLSFMAF</sequence>
<keyword evidence="4" id="KW-1185">Reference proteome</keyword>
<evidence type="ECO:0000313" key="3">
    <source>
        <dbReference type="EMBL" id="WVZ08710.1"/>
    </source>
</evidence>
<dbReference type="AlphaFoldDB" id="A0AAQ3NGR5"/>
<dbReference type="EMBL" id="CP144695">
    <property type="protein sequence ID" value="WVZ04757.1"/>
    <property type="molecule type" value="Genomic_DNA"/>
</dbReference>
<gene>
    <name evidence="1" type="ORF">V8G54_018103</name>
    <name evidence="2" type="ORF">V8G54_022052</name>
    <name evidence="3" type="ORF">V8G54_022056</name>
</gene>
<dbReference type="PANTHER" id="PTHR11439">
    <property type="entry name" value="GAG-POL-RELATED RETROTRANSPOSON"/>
    <property type="match status" value="1"/>
</dbReference>
<name>A0AAQ3NGR5_VIGMU</name>
<evidence type="ECO:0008006" key="5">
    <source>
        <dbReference type="Google" id="ProtNLM"/>
    </source>
</evidence>
<dbReference type="PANTHER" id="PTHR11439:SF463">
    <property type="entry name" value="REVERSE TRANSCRIPTASE TY1_COPIA-TYPE DOMAIN-CONTAINING PROTEIN"/>
    <property type="match status" value="1"/>
</dbReference>
<evidence type="ECO:0000313" key="1">
    <source>
        <dbReference type="EMBL" id="WVZ04757.1"/>
    </source>
</evidence>
<accession>A0AAQ3NGR5</accession>
<evidence type="ECO:0000313" key="4">
    <source>
        <dbReference type="Proteomes" id="UP001374535"/>
    </source>
</evidence>
<organism evidence="2 4">
    <name type="scientific">Vigna mungo</name>
    <name type="common">Black gram</name>
    <name type="synonym">Phaseolus mungo</name>
    <dbReference type="NCBI Taxonomy" id="3915"/>
    <lineage>
        <taxon>Eukaryota</taxon>
        <taxon>Viridiplantae</taxon>
        <taxon>Streptophyta</taxon>
        <taxon>Embryophyta</taxon>
        <taxon>Tracheophyta</taxon>
        <taxon>Spermatophyta</taxon>
        <taxon>Magnoliopsida</taxon>
        <taxon>eudicotyledons</taxon>
        <taxon>Gunneridae</taxon>
        <taxon>Pentapetalae</taxon>
        <taxon>rosids</taxon>
        <taxon>fabids</taxon>
        <taxon>Fabales</taxon>
        <taxon>Fabaceae</taxon>
        <taxon>Papilionoideae</taxon>
        <taxon>50 kb inversion clade</taxon>
        <taxon>NPAAA clade</taxon>
        <taxon>indigoferoid/millettioid clade</taxon>
        <taxon>Phaseoleae</taxon>
        <taxon>Vigna</taxon>
    </lineage>
</organism>
<protein>
    <recommendedName>
        <fullName evidence="5">Mitochondrial protein</fullName>
    </recommendedName>
</protein>
<dbReference type="EMBL" id="CP144695">
    <property type="protein sequence ID" value="WVZ08710.1"/>
    <property type="molecule type" value="Genomic_DNA"/>
</dbReference>